<sequence length="48" mass="5862">YEHKLFTSEMLDEVEYFLEGIDEYTFRIHERINVVRTMLLKKILVSPD</sequence>
<dbReference type="AlphaFoldDB" id="X1RNN4"/>
<accession>X1RNN4</accession>
<dbReference type="EMBL" id="BARV01039441">
    <property type="protein sequence ID" value="GAI57129.1"/>
    <property type="molecule type" value="Genomic_DNA"/>
</dbReference>
<evidence type="ECO:0000313" key="1">
    <source>
        <dbReference type="EMBL" id="GAI57129.1"/>
    </source>
</evidence>
<protein>
    <submittedName>
        <fullName evidence="1">Uncharacterized protein</fullName>
    </submittedName>
</protein>
<comment type="caution">
    <text evidence="1">The sequence shown here is derived from an EMBL/GenBank/DDBJ whole genome shotgun (WGS) entry which is preliminary data.</text>
</comment>
<gene>
    <name evidence="1" type="ORF">S06H3_60455</name>
</gene>
<feature type="non-terminal residue" evidence="1">
    <location>
        <position position="1"/>
    </location>
</feature>
<organism evidence="1">
    <name type="scientific">marine sediment metagenome</name>
    <dbReference type="NCBI Taxonomy" id="412755"/>
    <lineage>
        <taxon>unclassified sequences</taxon>
        <taxon>metagenomes</taxon>
        <taxon>ecological metagenomes</taxon>
    </lineage>
</organism>
<name>X1RNN4_9ZZZZ</name>
<reference evidence="1" key="1">
    <citation type="journal article" date="2014" name="Front. Microbiol.">
        <title>High frequency of phylogenetically diverse reductive dehalogenase-homologous genes in deep subseafloor sedimentary metagenomes.</title>
        <authorList>
            <person name="Kawai M."/>
            <person name="Futagami T."/>
            <person name="Toyoda A."/>
            <person name="Takaki Y."/>
            <person name="Nishi S."/>
            <person name="Hori S."/>
            <person name="Arai W."/>
            <person name="Tsubouchi T."/>
            <person name="Morono Y."/>
            <person name="Uchiyama I."/>
            <person name="Ito T."/>
            <person name="Fujiyama A."/>
            <person name="Inagaki F."/>
            <person name="Takami H."/>
        </authorList>
    </citation>
    <scope>NUCLEOTIDE SEQUENCE</scope>
    <source>
        <strain evidence="1">Expedition CK06-06</strain>
    </source>
</reference>
<proteinExistence type="predicted"/>